<dbReference type="GO" id="GO:0003735">
    <property type="term" value="F:structural constituent of ribosome"/>
    <property type="evidence" value="ECO:0007669"/>
    <property type="project" value="InterPro"/>
</dbReference>
<dbReference type="AlphaFoldDB" id="A0A0P6XJP2"/>
<dbReference type="GO" id="GO:0019843">
    <property type="term" value="F:rRNA binding"/>
    <property type="evidence" value="ECO:0007669"/>
    <property type="project" value="UniProtKB-UniRule"/>
</dbReference>
<evidence type="ECO:0000256" key="2">
    <source>
        <dbReference type="ARBA" id="ARBA00009451"/>
    </source>
</evidence>
<comment type="function">
    <text evidence="1 10">The globular domain of the protein is located near the polypeptide exit tunnel on the outside of the subunit, while an extended beta-hairpin is found that lines the wall of the exit tunnel in the center of the 70S ribosome.</text>
</comment>
<evidence type="ECO:0000256" key="1">
    <source>
        <dbReference type="ARBA" id="ARBA00003478"/>
    </source>
</evidence>
<evidence type="ECO:0000256" key="3">
    <source>
        <dbReference type="ARBA" id="ARBA00011838"/>
    </source>
</evidence>
<evidence type="ECO:0000256" key="6">
    <source>
        <dbReference type="ARBA" id="ARBA00022980"/>
    </source>
</evidence>
<protein>
    <recommendedName>
        <fullName evidence="9 10">Large ribosomal subunit protein uL22</fullName>
    </recommendedName>
</protein>
<dbReference type="PANTHER" id="PTHR13501:SF8">
    <property type="entry name" value="LARGE RIBOSOMAL SUBUNIT PROTEIN UL22M"/>
    <property type="match status" value="1"/>
</dbReference>
<dbReference type="Proteomes" id="UP000050430">
    <property type="component" value="Unassembled WGS sequence"/>
</dbReference>
<accession>A0A0P6XJP2</accession>
<keyword evidence="15" id="KW-1185">Reference proteome</keyword>
<evidence type="ECO:0000256" key="4">
    <source>
        <dbReference type="ARBA" id="ARBA00022730"/>
    </source>
</evidence>
<keyword evidence="6 10" id="KW-0689">Ribosomal protein</keyword>
<sequence>MATDIKARLSNSSVSAQKARLVIDLVRGKPAVQALNTLRFLTSSAAAPVYKVLASAVANAEENFGVSRDDLVVYRITADEAPTRKWRRFGARGRFKPVLRRSSHITVVLRERAS</sequence>
<evidence type="ECO:0000313" key="14">
    <source>
        <dbReference type="EMBL" id="KPL71517.1"/>
    </source>
</evidence>
<evidence type="ECO:0000256" key="7">
    <source>
        <dbReference type="ARBA" id="ARBA00023274"/>
    </source>
</evidence>
<comment type="subunit">
    <text evidence="3 10 12">Part of the 50S ribosomal subunit.</text>
</comment>
<dbReference type="InterPro" id="IPR036394">
    <property type="entry name" value="Ribosomal_uL22_sf"/>
</dbReference>
<dbReference type="CDD" id="cd00336">
    <property type="entry name" value="Ribosomal_L22"/>
    <property type="match status" value="1"/>
</dbReference>
<name>A0A0P6XJP2_9CHLR</name>
<gene>
    <name evidence="10" type="primary">rplV</name>
    <name evidence="14" type="ORF">ADM99_08450</name>
</gene>
<evidence type="ECO:0000256" key="5">
    <source>
        <dbReference type="ARBA" id="ARBA00022884"/>
    </source>
</evidence>
<comment type="caution">
    <text evidence="14">The sequence shown here is derived from an EMBL/GenBank/DDBJ whole genome shotgun (WGS) entry which is preliminary data.</text>
</comment>
<comment type="function">
    <text evidence="8">This protein binds specifically to 23S rRNA; its binding is stimulated by other ribosomal proteins, e.g. L4, L17, and L20. It is important during the early stages of 50S assembly. It makes multiple contacts with different domains of the 23S rRNA in the assembled 50S subunit and ribosome.</text>
</comment>
<dbReference type="InterPro" id="IPR047867">
    <property type="entry name" value="Ribosomal_uL22_bac/org-type"/>
</dbReference>
<evidence type="ECO:0000256" key="10">
    <source>
        <dbReference type="HAMAP-Rule" id="MF_01331"/>
    </source>
</evidence>
<evidence type="ECO:0000256" key="8">
    <source>
        <dbReference type="ARBA" id="ARBA00025084"/>
    </source>
</evidence>
<dbReference type="HAMAP" id="MF_01331_B">
    <property type="entry name" value="Ribosomal_uL22_B"/>
    <property type="match status" value="1"/>
</dbReference>
<dbReference type="OrthoDB" id="9805969at2"/>
<keyword evidence="7 10" id="KW-0687">Ribonucleoprotein</keyword>
<dbReference type="GO" id="GO:0006412">
    <property type="term" value="P:translation"/>
    <property type="evidence" value="ECO:0007669"/>
    <property type="project" value="UniProtKB-UniRule"/>
</dbReference>
<dbReference type="EMBL" id="LGCK01000010">
    <property type="protein sequence ID" value="KPL71517.1"/>
    <property type="molecule type" value="Genomic_DNA"/>
</dbReference>
<evidence type="ECO:0000256" key="12">
    <source>
        <dbReference type="RuleBase" id="RU004006"/>
    </source>
</evidence>
<dbReference type="InterPro" id="IPR005727">
    <property type="entry name" value="Ribosomal_uL22_bac/chlpt-type"/>
</dbReference>
<keyword evidence="5 10" id="KW-0694">RNA-binding</keyword>
<dbReference type="RefSeq" id="WP_062420084.1">
    <property type="nucleotide sequence ID" value="NZ_BBYA01000001.1"/>
</dbReference>
<evidence type="ECO:0000256" key="9">
    <source>
        <dbReference type="ARBA" id="ARBA00035207"/>
    </source>
</evidence>
<dbReference type="SUPFAM" id="SSF54843">
    <property type="entry name" value="Ribosomal protein L22"/>
    <property type="match status" value="1"/>
</dbReference>
<dbReference type="Pfam" id="PF00237">
    <property type="entry name" value="Ribosomal_L22"/>
    <property type="match status" value="1"/>
</dbReference>
<dbReference type="NCBIfam" id="TIGR01044">
    <property type="entry name" value="rplV_bact"/>
    <property type="match status" value="1"/>
</dbReference>
<proteinExistence type="inferred from homology"/>
<dbReference type="STRING" id="229920.ADM99_08450"/>
<dbReference type="Gene3D" id="3.90.470.10">
    <property type="entry name" value="Ribosomal protein L22/L17"/>
    <property type="match status" value="1"/>
</dbReference>
<dbReference type="InterPro" id="IPR001063">
    <property type="entry name" value="Ribosomal_uL22"/>
</dbReference>
<dbReference type="GO" id="GO:0022625">
    <property type="term" value="C:cytosolic large ribosomal subunit"/>
    <property type="evidence" value="ECO:0007669"/>
    <property type="project" value="TreeGrafter"/>
</dbReference>
<reference evidence="14 15" key="1">
    <citation type="submission" date="2015-07" db="EMBL/GenBank/DDBJ databases">
        <title>Genome sequence of Leptolinea tardivitalis DSM 16556.</title>
        <authorList>
            <person name="Hemp J."/>
            <person name="Ward L.M."/>
            <person name="Pace L.A."/>
            <person name="Fischer W.W."/>
        </authorList>
    </citation>
    <scope>NUCLEOTIDE SEQUENCE [LARGE SCALE GENOMIC DNA]</scope>
    <source>
        <strain evidence="14 15">YMTK-2</strain>
    </source>
</reference>
<comment type="similarity">
    <text evidence="2 10 11">Belongs to the universal ribosomal protein uL22 family.</text>
</comment>
<evidence type="ECO:0000256" key="13">
    <source>
        <dbReference type="RuleBase" id="RU004008"/>
    </source>
</evidence>
<comment type="function">
    <text evidence="10 13">This protein binds specifically to 23S rRNA; its binding is stimulated by other ribosomal proteins, e.g., L4, L17, and L20. It is important during the early stages of 50S assembly. It makes multiple contacts with different domains of the 23S rRNA in the assembled 50S subunit and ribosome.</text>
</comment>
<dbReference type="PATRIC" id="fig|229920.5.peg.1591"/>
<keyword evidence="4 10" id="KW-0699">rRNA-binding</keyword>
<organism evidence="14 15">
    <name type="scientific">Leptolinea tardivitalis</name>
    <dbReference type="NCBI Taxonomy" id="229920"/>
    <lineage>
        <taxon>Bacteria</taxon>
        <taxon>Bacillati</taxon>
        <taxon>Chloroflexota</taxon>
        <taxon>Anaerolineae</taxon>
        <taxon>Anaerolineales</taxon>
        <taxon>Anaerolineaceae</taxon>
        <taxon>Leptolinea</taxon>
    </lineage>
</organism>
<dbReference type="PANTHER" id="PTHR13501">
    <property type="entry name" value="CHLOROPLAST 50S RIBOSOMAL PROTEIN L22-RELATED"/>
    <property type="match status" value="1"/>
</dbReference>
<evidence type="ECO:0000313" key="15">
    <source>
        <dbReference type="Proteomes" id="UP000050430"/>
    </source>
</evidence>
<evidence type="ECO:0000256" key="11">
    <source>
        <dbReference type="RuleBase" id="RU004005"/>
    </source>
</evidence>